<dbReference type="InterPro" id="IPR024775">
    <property type="entry name" value="DinB-like"/>
</dbReference>
<dbReference type="AlphaFoldDB" id="A0A9D7SV45"/>
<proteinExistence type="predicted"/>
<dbReference type="Pfam" id="PF12867">
    <property type="entry name" value="DinB_2"/>
    <property type="match status" value="1"/>
</dbReference>
<gene>
    <name evidence="2" type="ORF">IPP15_07555</name>
</gene>
<comment type="caution">
    <text evidence="2">The sequence shown here is derived from an EMBL/GenBank/DDBJ whole genome shotgun (WGS) entry which is preliminary data.</text>
</comment>
<dbReference type="InterPro" id="IPR034660">
    <property type="entry name" value="DinB/YfiT-like"/>
</dbReference>
<protein>
    <submittedName>
        <fullName evidence="2">DinB family protein</fullName>
    </submittedName>
</protein>
<evidence type="ECO:0000313" key="3">
    <source>
        <dbReference type="Proteomes" id="UP000808337"/>
    </source>
</evidence>
<accession>A0A9D7SV45</accession>
<reference evidence="2 3" key="1">
    <citation type="submission" date="2020-10" db="EMBL/GenBank/DDBJ databases">
        <title>Connecting structure to function with the recovery of over 1000 high-quality activated sludge metagenome-assembled genomes encoding full-length rRNA genes using long-read sequencing.</title>
        <authorList>
            <person name="Singleton C.M."/>
            <person name="Petriglieri F."/>
            <person name="Kristensen J.M."/>
            <person name="Kirkegaard R.H."/>
            <person name="Michaelsen T.Y."/>
            <person name="Andersen M.H."/>
            <person name="Karst S.M."/>
            <person name="Dueholm M.S."/>
            <person name="Nielsen P.H."/>
            <person name="Albertsen M."/>
        </authorList>
    </citation>
    <scope>NUCLEOTIDE SEQUENCE [LARGE SCALE GENOMIC DNA]</scope>
    <source>
        <strain evidence="2">Ribe_18-Q3-R11-54_MAXAC.273</strain>
    </source>
</reference>
<dbReference type="Gene3D" id="1.20.120.450">
    <property type="entry name" value="dinb family like domain"/>
    <property type="match status" value="1"/>
</dbReference>
<dbReference type="SUPFAM" id="SSF109854">
    <property type="entry name" value="DinB/YfiT-like putative metalloenzymes"/>
    <property type="match status" value="1"/>
</dbReference>
<evidence type="ECO:0000313" key="2">
    <source>
        <dbReference type="EMBL" id="MBK9982265.1"/>
    </source>
</evidence>
<sequence>MQRTLWTDRKFNFDFPVGLFPNIIERLRGTPARLKEMTSTLTEKEAEYKPGNKWSIKEQIGHLGDLEALHEGRINDFLLRKESLRPADMTNAATNTAKHNTSSLADLIHNFASKRIIFVSRLEQLSDEIHEVKSLHPRLKVLMRPVDIAYFTSEHDDHHLTSIRELMK</sequence>
<dbReference type="EMBL" id="JADKGY010000006">
    <property type="protein sequence ID" value="MBK9982265.1"/>
    <property type="molecule type" value="Genomic_DNA"/>
</dbReference>
<name>A0A9D7SV45_9BACT</name>
<feature type="domain" description="DinB-like" evidence="1">
    <location>
        <begin position="27"/>
        <end position="161"/>
    </location>
</feature>
<organism evidence="2 3">
    <name type="scientific">Candidatus Opimibacter skivensis</name>
    <dbReference type="NCBI Taxonomy" id="2982028"/>
    <lineage>
        <taxon>Bacteria</taxon>
        <taxon>Pseudomonadati</taxon>
        <taxon>Bacteroidota</taxon>
        <taxon>Saprospiria</taxon>
        <taxon>Saprospirales</taxon>
        <taxon>Saprospiraceae</taxon>
        <taxon>Candidatus Opimibacter</taxon>
    </lineage>
</organism>
<evidence type="ECO:0000259" key="1">
    <source>
        <dbReference type="Pfam" id="PF12867"/>
    </source>
</evidence>
<dbReference type="Proteomes" id="UP000808337">
    <property type="component" value="Unassembled WGS sequence"/>
</dbReference>